<keyword evidence="2" id="KW-0418">Kinase</keyword>
<feature type="domain" description="Phosphoribulokinase/uridine kinase" evidence="1">
    <location>
        <begin position="13"/>
        <end position="62"/>
    </location>
</feature>
<accession>A0A5J4PXH7</accession>
<sequence length="127" mass="15169">MALDDHNWISTTDNRLLRRIIRDYSYRGYSAQDTISRWSSVRSGENKWIFPYQENADVMFNSALIFEFAVLRRYAEPVLMEVPRNCPEYSEAHRLLKFLRYFVPVKDEEIPRTSLLREFLGGSSFQY</sequence>
<protein>
    <submittedName>
        <fullName evidence="2">Uridine kinase</fullName>
        <ecNumber evidence="2">2.7.1.48</ecNumber>
    </submittedName>
</protein>
<dbReference type="Gene3D" id="3.40.50.300">
    <property type="entry name" value="P-loop containing nucleotide triphosphate hydrolases"/>
    <property type="match status" value="1"/>
</dbReference>
<dbReference type="GO" id="GO:0005524">
    <property type="term" value="F:ATP binding"/>
    <property type="evidence" value="ECO:0007669"/>
    <property type="project" value="InterPro"/>
</dbReference>
<dbReference type="SUPFAM" id="SSF52540">
    <property type="entry name" value="P-loop containing nucleoside triphosphate hydrolases"/>
    <property type="match status" value="1"/>
</dbReference>
<organism evidence="2">
    <name type="scientific">termite gut metagenome</name>
    <dbReference type="NCBI Taxonomy" id="433724"/>
    <lineage>
        <taxon>unclassified sequences</taxon>
        <taxon>metagenomes</taxon>
        <taxon>organismal metagenomes</taxon>
    </lineage>
</organism>
<dbReference type="EMBL" id="SNRY01006078">
    <property type="protein sequence ID" value="KAA6313399.1"/>
    <property type="molecule type" value="Genomic_DNA"/>
</dbReference>
<dbReference type="AlphaFoldDB" id="A0A5J4PXH7"/>
<reference evidence="2" key="1">
    <citation type="submission" date="2019-03" db="EMBL/GenBank/DDBJ databases">
        <title>Single cell metagenomics reveals metabolic interactions within the superorganism composed of flagellate Streblomastix strix and complex community of Bacteroidetes bacteria on its surface.</title>
        <authorList>
            <person name="Treitli S.C."/>
            <person name="Kolisko M."/>
            <person name="Husnik F."/>
            <person name="Keeling P."/>
            <person name="Hampl V."/>
        </authorList>
    </citation>
    <scope>NUCLEOTIDE SEQUENCE</scope>
    <source>
        <strain evidence="2">STM</strain>
    </source>
</reference>
<proteinExistence type="predicted"/>
<keyword evidence="2" id="KW-0808">Transferase</keyword>
<evidence type="ECO:0000259" key="1">
    <source>
        <dbReference type="Pfam" id="PF00485"/>
    </source>
</evidence>
<gene>
    <name evidence="2" type="ORF">EZS27_035821</name>
</gene>
<dbReference type="InterPro" id="IPR006083">
    <property type="entry name" value="PRK/URK"/>
</dbReference>
<dbReference type="InterPro" id="IPR027417">
    <property type="entry name" value="P-loop_NTPase"/>
</dbReference>
<evidence type="ECO:0000313" key="2">
    <source>
        <dbReference type="EMBL" id="KAA6313399.1"/>
    </source>
</evidence>
<dbReference type="GO" id="GO:0004849">
    <property type="term" value="F:uridine kinase activity"/>
    <property type="evidence" value="ECO:0007669"/>
    <property type="project" value="UniProtKB-EC"/>
</dbReference>
<comment type="caution">
    <text evidence="2">The sequence shown here is derived from an EMBL/GenBank/DDBJ whole genome shotgun (WGS) entry which is preliminary data.</text>
</comment>
<name>A0A5J4PXH7_9ZZZZ</name>
<dbReference type="Pfam" id="PF00485">
    <property type="entry name" value="PRK"/>
    <property type="match status" value="1"/>
</dbReference>
<dbReference type="EC" id="2.7.1.48" evidence="2"/>